<organism evidence="1 2">
    <name type="scientific">Funneliformis caledonium</name>
    <dbReference type="NCBI Taxonomy" id="1117310"/>
    <lineage>
        <taxon>Eukaryota</taxon>
        <taxon>Fungi</taxon>
        <taxon>Fungi incertae sedis</taxon>
        <taxon>Mucoromycota</taxon>
        <taxon>Glomeromycotina</taxon>
        <taxon>Glomeromycetes</taxon>
        <taxon>Glomerales</taxon>
        <taxon>Glomeraceae</taxon>
        <taxon>Funneliformis</taxon>
    </lineage>
</organism>
<reference evidence="1" key="1">
    <citation type="submission" date="2021-06" db="EMBL/GenBank/DDBJ databases">
        <authorList>
            <person name="Kallberg Y."/>
            <person name="Tangrot J."/>
            <person name="Rosling A."/>
        </authorList>
    </citation>
    <scope>NUCLEOTIDE SEQUENCE</scope>
    <source>
        <strain evidence="1">UK204</strain>
    </source>
</reference>
<evidence type="ECO:0000313" key="1">
    <source>
        <dbReference type="EMBL" id="CAG8684994.1"/>
    </source>
</evidence>
<dbReference type="AlphaFoldDB" id="A0A9N9ENY1"/>
<proteinExistence type="predicted"/>
<name>A0A9N9ENY1_9GLOM</name>
<sequence>MNEPLCVLNIRNAKKAEIIYVKKHGKQAEEARERSNNLQNFLDAIRSFQNIIDEIRSIIRSIEAFWNYQVVNVEILVNTARECEECVEI</sequence>
<gene>
    <name evidence="1" type="ORF">FCALED_LOCUS12701</name>
</gene>
<protein>
    <submittedName>
        <fullName evidence="1">7205_t:CDS:1</fullName>
    </submittedName>
</protein>
<evidence type="ECO:0000313" key="2">
    <source>
        <dbReference type="Proteomes" id="UP000789570"/>
    </source>
</evidence>
<dbReference type="Proteomes" id="UP000789570">
    <property type="component" value="Unassembled WGS sequence"/>
</dbReference>
<dbReference type="EMBL" id="CAJVPQ010006460">
    <property type="protein sequence ID" value="CAG8684994.1"/>
    <property type="molecule type" value="Genomic_DNA"/>
</dbReference>
<comment type="caution">
    <text evidence="1">The sequence shown here is derived from an EMBL/GenBank/DDBJ whole genome shotgun (WGS) entry which is preliminary data.</text>
</comment>
<accession>A0A9N9ENY1</accession>
<dbReference type="OrthoDB" id="2342016at2759"/>
<keyword evidence="2" id="KW-1185">Reference proteome</keyword>